<dbReference type="STRING" id="1276538.A0A1X7S302"/>
<reference evidence="8 9" key="1">
    <citation type="submission" date="2016-06" db="EMBL/GenBank/DDBJ databases">
        <authorList>
            <person name="Kjaerup R.B."/>
            <person name="Dalgaard T.S."/>
            <person name="Juul-Madsen H.R."/>
        </authorList>
    </citation>
    <scope>NUCLEOTIDE SEQUENCE [LARGE SCALE GENOMIC DNA]</scope>
</reference>
<organism evidence="8 9">
    <name type="scientific">Zymoseptoria tritici (strain ST99CH_3D7)</name>
    <dbReference type="NCBI Taxonomy" id="1276538"/>
    <lineage>
        <taxon>Eukaryota</taxon>
        <taxon>Fungi</taxon>
        <taxon>Dikarya</taxon>
        <taxon>Ascomycota</taxon>
        <taxon>Pezizomycotina</taxon>
        <taxon>Dothideomycetes</taxon>
        <taxon>Dothideomycetidae</taxon>
        <taxon>Mycosphaerellales</taxon>
        <taxon>Mycosphaerellaceae</taxon>
        <taxon>Zymoseptoria</taxon>
    </lineage>
</organism>
<sequence length="507" mass="56238">MASPLLPLKPHLGSLDLESLSPTTSAASSLQPSRKRPSRAQPTTIDPDQRSGHIATRRQEIQRQYRLFWSTILAYTGQLFIVLSIAEMSSMVPLGGGQYRFVSAFAPPKFERMLSYITGWICSVGWQTRFTAHCYIIANMGQALIDLQARPTGTGTWFFHLTVIAVAILLSCFNAFAAGHLSIAEGVFAICHVFVLVPILASLWVLADKGDFHYIFFKLTDNGGGWPYTGLSACVGQLTSMFIMLGSDAMVYISEEVEEAEFIVPSSMVWSYVANLPMTFALLVTYIYNVGDLREVVRSPHPLVHVFETMLDSRNATMAFSVIVMGLLIMIAVSTMVATSRHLFSFGRDRALLFAPFISHVHPSLKVPLNAILLTLFTTSIISLCTMGTVSTLHTILGLSTSCFMASYSVSIGCLIRKRWIGEELPTCRWSLGRAGLWVNVLGWMYAVWALFWSFWPTRYAIQPSNANWAIVFFGWTVVAASALFLGAARRERMGRRGTMGRRGKSI</sequence>
<dbReference type="Pfam" id="PF13520">
    <property type="entry name" value="AA_permease_2"/>
    <property type="match status" value="1"/>
</dbReference>
<dbReference type="Proteomes" id="UP000215127">
    <property type="component" value="Chromosome 9"/>
</dbReference>
<feature type="compositionally biased region" description="Low complexity" evidence="6">
    <location>
        <begin position="23"/>
        <end position="32"/>
    </location>
</feature>
<dbReference type="GO" id="GO:0016020">
    <property type="term" value="C:membrane"/>
    <property type="evidence" value="ECO:0007669"/>
    <property type="project" value="UniProtKB-SubCell"/>
</dbReference>
<evidence type="ECO:0000313" key="8">
    <source>
        <dbReference type="EMBL" id="SMQ53811.1"/>
    </source>
</evidence>
<feature type="transmembrane region" description="Helical" evidence="7">
    <location>
        <begin position="268"/>
        <end position="288"/>
    </location>
</feature>
<evidence type="ECO:0000256" key="4">
    <source>
        <dbReference type="ARBA" id="ARBA00022989"/>
    </source>
</evidence>
<keyword evidence="2" id="KW-0813">Transport</keyword>
<dbReference type="PIRSF" id="PIRSF006060">
    <property type="entry name" value="AA_transporter"/>
    <property type="match status" value="1"/>
</dbReference>
<feature type="transmembrane region" description="Helical" evidence="7">
    <location>
        <begin position="186"/>
        <end position="206"/>
    </location>
</feature>
<feature type="transmembrane region" description="Helical" evidence="7">
    <location>
        <begin position="318"/>
        <end position="338"/>
    </location>
</feature>
<feature type="transmembrane region" description="Helical" evidence="7">
    <location>
        <begin position="437"/>
        <end position="456"/>
    </location>
</feature>
<feature type="transmembrane region" description="Helical" evidence="7">
    <location>
        <begin position="157"/>
        <end position="179"/>
    </location>
</feature>
<keyword evidence="9" id="KW-1185">Reference proteome</keyword>
<accession>A0A1X7S302</accession>
<evidence type="ECO:0000313" key="9">
    <source>
        <dbReference type="Proteomes" id="UP000215127"/>
    </source>
</evidence>
<dbReference type="InterPro" id="IPR002293">
    <property type="entry name" value="AA/rel_permease1"/>
</dbReference>
<evidence type="ECO:0000256" key="5">
    <source>
        <dbReference type="ARBA" id="ARBA00023136"/>
    </source>
</evidence>
<protein>
    <recommendedName>
        <fullName evidence="10">Amino acid permease/ SLC12A domain-containing protein</fullName>
    </recommendedName>
</protein>
<dbReference type="EMBL" id="LT853700">
    <property type="protein sequence ID" value="SMQ53811.1"/>
    <property type="molecule type" value="Genomic_DNA"/>
</dbReference>
<keyword evidence="5 7" id="KW-0472">Membrane</keyword>
<dbReference type="GO" id="GO:0022857">
    <property type="term" value="F:transmembrane transporter activity"/>
    <property type="evidence" value="ECO:0007669"/>
    <property type="project" value="InterPro"/>
</dbReference>
<keyword evidence="4 7" id="KW-1133">Transmembrane helix</keyword>
<feature type="transmembrane region" description="Helical" evidence="7">
    <location>
        <begin position="67"/>
        <end position="86"/>
    </location>
</feature>
<evidence type="ECO:0000256" key="2">
    <source>
        <dbReference type="ARBA" id="ARBA00022448"/>
    </source>
</evidence>
<dbReference type="AlphaFoldDB" id="A0A1X7S302"/>
<dbReference type="Gene3D" id="1.20.1740.10">
    <property type="entry name" value="Amino acid/polyamine transporter I"/>
    <property type="match status" value="1"/>
</dbReference>
<comment type="subcellular location">
    <subcellularLocation>
        <location evidence="1">Membrane</location>
        <topology evidence="1">Multi-pass membrane protein</topology>
    </subcellularLocation>
</comment>
<feature type="transmembrane region" description="Helical" evidence="7">
    <location>
        <begin position="369"/>
        <end position="390"/>
    </location>
</feature>
<feature type="transmembrane region" description="Helical" evidence="7">
    <location>
        <begin position="226"/>
        <end position="247"/>
    </location>
</feature>
<dbReference type="PANTHER" id="PTHR45649">
    <property type="entry name" value="AMINO-ACID PERMEASE BAT1"/>
    <property type="match status" value="1"/>
</dbReference>
<feature type="region of interest" description="Disordered" evidence="6">
    <location>
        <begin position="23"/>
        <end position="54"/>
    </location>
</feature>
<gene>
    <name evidence="8" type="ORF">ZT3D7_G8965</name>
</gene>
<keyword evidence="3 7" id="KW-0812">Transmembrane</keyword>
<dbReference type="PANTHER" id="PTHR45649:SF4">
    <property type="entry name" value="TRANSPORTER, PUTATIVE (EUROFUNG)-RELATED"/>
    <property type="match status" value="1"/>
</dbReference>
<evidence type="ECO:0008006" key="10">
    <source>
        <dbReference type="Google" id="ProtNLM"/>
    </source>
</evidence>
<proteinExistence type="predicted"/>
<evidence type="ECO:0000256" key="3">
    <source>
        <dbReference type="ARBA" id="ARBA00022692"/>
    </source>
</evidence>
<evidence type="ECO:0000256" key="6">
    <source>
        <dbReference type="SAM" id="MobiDB-lite"/>
    </source>
</evidence>
<evidence type="ECO:0000256" key="7">
    <source>
        <dbReference type="SAM" id="Phobius"/>
    </source>
</evidence>
<evidence type="ECO:0000256" key="1">
    <source>
        <dbReference type="ARBA" id="ARBA00004141"/>
    </source>
</evidence>
<feature type="transmembrane region" description="Helical" evidence="7">
    <location>
        <begin position="396"/>
        <end position="416"/>
    </location>
</feature>
<name>A0A1X7S302_ZYMT9</name>
<feature type="transmembrane region" description="Helical" evidence="7">
    <location>
        <begin position="468"/>
        <end position="489"/>
    </location>
</feature>